<evidence type="ECO:0000313" key="2">
    <source>
        <dbReference type="Proteomes" id="UP000772434"/>
    </source>
</evidence>
<organism evidence="1 2">
    <name type="scientific">Rhodocollybia butyracea</name>
    <dbReference type="NCBI Taxonomy" id="206335"/>
    <lineage>
        <taxon>Eukaryota</taxon>
        <taxon>Fungi</taxon>
        <taxon>Dikarya</taxon>
        <taxon>Basidiomycota</taxon>
        <taxon>Agaricomycotina</taxon>
        <taxon>Agaricomycetes</taxon>
        <taxon>Agaricomycetidae</taxon>
        <taxon>Agaricales</taxon>
        <taxon>Marasmiineae</taxon>
        <taxon>Omphalotaceae</taxon>
        <taxon>Rhodocollybia</taxon>
    </lineage>
</organism>
<comment type="caution">
    <text evidence="1">The sequence shown here is derived from an EMBL/GenBank/DDBJ whole genome shotgun (WGS) entry which is preliminary data.</text>
</comment>
<name>A0A9P5Q9P8_9AGAR</name>
<reference evidence="1" key="1">
    <citation type="submission" date="2020-11" db="EMBL/GenBank/DDBJ databases">
        <authorList>
            <consortium name="DOE Joint Genome Institute"/>
            <person name="Ahrendt S."/>
            <person name="Riley R."/>
            <person name="Andreopoulos W."/>
            <person name="Labutti K."/>
            <person name="Pangilinan J."/>
            <person name="Ruiz-Duenas F.J."/>
            <person name="Barrasa J.M."/>
            <person name="Sanchez-Garcia M."/>
            <person name="Camarero S."/>
            <person name="Miyauchi S."/>
            <person name="Serrano A."/>
            <person name="Linde D."/>
            <person name="Babiker R."/>
            <person name="Drula E."/>
            <person name="Ayuso-Fernandez I."/>
            <person name="Pacheco R."/>
            <person name="Padilla G."/>
            <person name="Ferreira P."/>
            <person name="Barriuso J."/>
            <person name="Kellner H."/>
            <person name="Castanera R."/>
            <person name="Alfaro M."/>
            <person name="Ramirez L."/>
            <person name="Pisabarro A.G."/>
            <person name="Kuo A."/>
            <person name="Tritt A."/>
            <person name="Lipzen A."/>
            <person name="He G."/>
            <person name="Yan M."/>
            <person name="Ng V."/>
            <person name="Cullen D."/>
            <person name="Martin F."/>
            <person name="Rosso M.-N."/>
            <person name="Henrissat B."/>
            <person name="Hibbett D."/>
            <person name="Martinez A.T."/>
            <person name="Grigoriev I.V."/>
        </authorList>
    </citation>
    <scope>NUCLEOTIDE SEQUENCE</scope>
    <source>
        <strain evidence="1">AH 40177</strain>
    </source>
</reference>
<gene>
    <name evidence="1" type="ORF">BDP27DRAFT_1314241</name>
</gene>
<evidence type="ECO:0000313" key="1">
    <source>
        <dbReference type="EMBL" id="KAF9076315.1"/>
    </source>
</evidence>
<accession>A0A9P5Q9P8</accession>
<dbReference type="AlphaFoldDB" id="A0A9P5Q9P8"/>
<sequence>MGGIKGMGSAFETNNDFPTKSLHCPTMFIRLFALFFLFASFGASIAAPVPSATSVEISKRQESAVDILNTLKNSTDTILPKITTLVQGGNISGANVTSLITSLRTAIKTATSSLAPLSDYTDLNDVMTRIDNIAAKAQRAVAQVQAQARRAVAQDGDEDAQAV</sequence>
<dbReference type="EMBL" id="JADNRY010000007">
    <property type="protein sequence ID" value="KAF9076315.1"/>
    <property type="molecule type" value="Genomic_DNA"/>
</dbReference>
<dbReference type="OrthoDB" id="2575973at2759"/>
<keyword evidence="2" id="KW-1185">Reference proteome</keyword>
<proteinExistence type="predicted"/>
<protein>
    <submittedName>
        <fullName evidence="1">Uncharacterized protein</fullName>
    </submittedName>
</protein>
<dbReference type="Proteomes" id="UP000772434">
    <property type="component" value="Unassembled WGS sequence"/>
</dbReference>